<evidence type="ECO:0008006" key="4">
    <source>
        <dbReference type="Google" id="ProtNLM"/>
    </source>
</evidence>
<accession>A0A2S6H0A5</accession>
<sequence length="89" mass="10066">MEVRDWQEVFGVIGVFVLLTCVITVTIWQVAVTARAKAAIAREAAYQDLAQRSVRAQEDVVRELVETREQLADLRARMGGVEHVLREVE</sequence>
<name>A0A2S6H0A5_9PSEU</name>
<evidence type="ECO:0000313" key="2">
    <source>
        <dbReference type="EMBL" id="PPK70932.1"/>
    </source>
</evidence>
<dbReference type="RefSeq" id="WP_104475843.1">
    <property type="nucleotide sequence ID" value="NZ_CP154825.1"/>
</dbReference>
<feature type="transmembrane region" description="Helical" evidence="1">
    <location>
        <begin position="12"/>
        <end position="32"/>
    </location>
</feature>
<keyword evidence="3" id="KW-1185">Reference proteome</keyword>
<evidence type="ECO:0000313" key="3">
    <source>
        <dbReference type="Proteomes" id="UP000239203"/>
    </source>
</evidence>
<dbReference type="Proteomes" id="UP000239203">
    <property type="component" value="Unassembled WGS sequence"/>
</dbReference>
<evidence type="ECO:0000256" key="1">
    <source>
        <dbReference type="SAM" id="Phobius"/>
    </source>
</evidence>
<organism evidence="2 3">
    <name type="scientific">Actinokineospora auranticolor</name>
    <dbReference type="NCBI Taxonomy" id="155976"/>
    <lineage>
        <taxon>Bacteria</taxon>
        <taxon>Bacillati</taxon>
        <taxon>Actinomycetota</taxon>
        <taxon>Actinomycetes</taxon>
        <taxon>Pseudonocardiales</taxon>
        <taxon>Pseudonocardiaceae</taxon>
        <taxon>Actinokineospora</taxon>
    </lineage>
</organism>
<protein>
    <recommendedName>
        <fullName evidence="4">Secreted protein</fullName>
    </recommendedName>
</protein>
<keyword evidence="1" id="KW-0812">Transmembrane</keyword>
<proteinExistence type="predicted"/>
<keyword evidence="1" id="KW-0472">Membrane</keyword>
<dbReference type="OrthoDB" id="4319152at2"/>
<gene>
    <name evidence="2" type="ORF">CLV40_101118</name>
</gene>
<comment type="caution">
    <text evidence="2">The sequence shown here is derived from an EMBL/GenBank/DDBJ whole genome shotgun (WGS) entry which is preliminary data.</text>
</comment>
<keyword evidence="1" id="KW-1133">Transmembrane helix</keyword>
<dbReference type="AlphaFoldDB" id="A0A2S6H0A5"/>
<dbReference type="EMBL" id="PTIX01000001">
    <property type="protein sequence ID" value="PPK70932.1"/>
    <property type="molecule type" value="Genomic_DNA"/>
</dbReference>
<reference evidence="2 3" key="1">
    <citation type="submission" date="2018-02" db="EMBL/GenBank/DDBJ databases">
        <title>Genomic Encyclopedia of Archaeal and Bacterial Type Strains, Phase II (KMG-II): from individual species to whole genera.</title>
        <authorList>
            <person name="Goeker M."/>
        </authorList>
    </citation>
    <scope>NUCLEOTIDE SEQUENCE [LARGE SCALE GENOMIC DNA]</scope>
    <source>
        <strain evidence="2 3">YU 961-1</strain>
    </source>
</reference>